<proteinExistence type="predicted"/>
<dbReference type="AlphaFoldDB" id="A0A926KX10"/>
<dbReference type="Pfam" id="PF13460">
    <property type="entry name" value="NAD_binding_10"/>
    <property type="match status" value="1"/>
</dbReference>
<dbReference type="RefSeq" id="WP_188178465.1">
    <property type="nucleotide sequence ID" value="NZ_JACVVD010000024.1"/>
</dbReference>
<dbReference type="PANTHER" id="PTHR15020">
    <property type="entry name" value="FLAVIN REDUCTASE-RELATED"/>
    <property type="match status" value="1"/>
</dbReference>
<accession>A0A926KX10</accession>
<sequence>MKVLLIGASGATGRLVVRQLANRNIATRIVIRKTASMPEDLINNKLVECIAGNISEFDSEKNINLVKGCDAVVCCLGHNLTFKGMFGKPRFLVYLSLKNVCDAIIKNANQQVRIILMNTTGNINNEIDENRSVGEKIVISMLTALLPPQRDNVYAANYLLNTVGKKNSMIVWTVVRPDSLVNNEEESPYDVVEAPTRSAIFNPGKTSRINVSRFMAELIINNELWNKWKYKMPVIYNKEE</sequence>
<gene>
    <name evidence="2" type="ORF">ICC18_32225</name>
</gene>
<evidence type="ECO:0000313" key="3">
    <source>
        <dbReference type="Proteomes" id="UP000650466"/>
    </source>
</evidence>
<keyword evidence="3" id="KW-1185">Reference proteome</keyword>
<name>A0A926KX10_9BACL</name>
<dbReference type="EMBL" id="JACVVD010000024">
    <property type="protein sequence ID" value="MBD0384706.1"/>
    <property type="molecule type" value="Genomic_DNA"/>
</dbReference>
<dbReference type="Gene3D" id="3.40.50.720">
    <property type="entry name" value="NAD(P)-binding Rossmann-like Domain"/>
    <property type="match status" value="1"/>
</dbReference>
<dbReference type="SUPFAM" id="SSF51735">
    <property type="entry name" value="NAD(P)-binding Rossmann-fold domains"/>
    <property type="match status" value="1"/>
</dbReference>
<evidence type="ECO:0000259" key="1">
    <source>
        <dbReference type="Pfam" id="PF13460"/>
    </source>
</evidence>
<dbReference type="InterPro" id="IPR016040">
    <property type="entry name" value="NAD(P)-bd_dom"/>
</dbReference>
<evidence type="ECO:0000313" key="2">
    <source>
        <dbReference type="EMBL" id="MBD0384706.1"/>
    </source>
</evidence>
<organism evidence="2 3">
    <name type="scientific">Paenibacillus sedimenti</name>
    <dbReference type="NCBI Taxonomy" id="2770274"/>
    <lineage>
        <taxon>Bacteria</taxon>
        <taxon>Bacillati</taxon>
        <taxon>Bacillota</taxon>
        <taxon>Bacilli</taxon>
        <taxon>Bacillales</taxon>
        <taxon>Paenibacillaceae</taxon>
        <taxon>Paenibacillus</taxon>
    </lineage>
</organism>
<dbReference type="InterPro" id="IPR036291">
    <property type="entry name" value="NAD(P)-bd_dom_sf"/>
</dbReference>
<dbReference type="Proteomes" id="UP000650466">
    <property type="component" value="Unassembled WGS sequence"/>
</dbReference>
<comment type="caution">
    <text evidence="2">The sequence shown here is derived from an EMBL/GenBank/DDBJ whole genome shotgun (WGS) entry which is preliminary data.</text>
</comment>
<protein>
    <submittedName>
        <fullName evidence="2">SDR family oxidoreductase</fullName>
    </submittedName>
</protein>
<reference evidence="2" key="1">
    <citation type="submission" date="2020-09" db="EMBL/GenBank/DDBJ databases">
        <title>Draft Genome Sequence of Paenibacillus sp. WST5.</title>
        <authorList>
            <person name="Bao Z."/>
        </authorList>
    </citation>
    <scope>NUCLEOTIDE SEQUENCE</scope>
    <source>
        <strain evidence="2">WST5</strain>
    </source>
</reference>
<dbReference type="PANTHER" id="PTHR15020:SF11">
    <property type="entry name" value="OS06G0360300 PROTEIN"/>
    <property type="match status" value="1"/>
</dbReference>
<feature type="domain" description="NAD(P)-binding" evidence="1">
    <location>
        <begin position="7"/>
        <end position="219"/>
    </location>
</feature>